<name>T2IIV9_CROWT</name>
<dbReference type="InterPro" id="IPR027417">
    <property type="entry name" value="P-loop_NTPase"/>
</dbReference>
<dbReference type="Gene3D" id="2.30.30.940">
    <property type="match status" value="1"/>
</dbReference>
<gene>
    <name evidence="2" type="ORF">CWATWH8502_1990</name>
</gene>
<dbReference type="EMBL" id="CAQK01000753">
    <property type="protein sequence ID" value="CCQ52983.1"/>
    <property type="molecule type" value="Genomic_DNA"/>
</dbReference>
<dbReference type="GO" id="GO:0004386">
    <property type="term" value="F:helicase activity"/>
    <property type="evidence" value="ECO:0007669"/>
    <property type="project" value="UniProtKB-KW"/>
</dbReference>
<evidence type="ECO:0000313" key="3">
    <source>
        <dbReference type="Proteomes" id="UP000018348"/>
    </source>
</evidence>
<dbReference type="CDD" id="cd18809">
    <property type="entry name" value="SF1_C_RecD"/>
    <property type="match status" value="1"/>
</dbReference>
<evidence type="ECO:0000313" key="2">
    <source>
        <dbReference type="EMBL" id="CCQ52983.1"/>
    </source>
</evidence>
<comment type="caution">
    <text evidence="2">The sequence shown here is derived from an EMBL/GenBank/DDBJ whole genome shotgun (WGS) entry which is preliminary data.</text>
</comment>
<protein>
    <submittedName>
        <fullName evidence="2">RecD-like DNA helicase YrrC</fullName>
    </submittedName>
</protein>
<dbReference type="AlphaFoldDB" id="T2IIV9"/>
<keyword evidence="2" id="KW-0347">Helicase</keyword>
<feature type="domain" description="UvrD-like helicase C-terminal" evidence="1">
    <location>
        <begin position="34"/>
        <end position="81"/>
    </location>
</feature>
<keyword evidence="2" id="KW-0547">Nucleotide-binding</keyword>
<dbReference type="Pfam" id="PF13538">
    <property type="entry name" value="UvrD_C_2"/>
    <property type="match status" value="1"/>
</dbReference>
<proteinExistence type="predicted"/>
<accession>T2IIV9</accession>
<dbReference type="SUPFAM" id="SSF52540">
    <property type="entry name" value="P-loop containing nucleoside triphosphate hydrolases"/>
    <property type="match status" value="1"/>
</dbReference>
<reference evidence="2 3" key="2">
    <citation type="submission" date="2013-09" db="EMBL/GenBank/DDBJ databases">
        <title>Whole genome comparison of six Crocosphaera watsonii strains with differing phenotypes.</title>
        <authorList>
            <person name="Bench S.R."/>
            <person name="Heller P."/>
            <person name="Frank I."/>
            <person name="Arciniega M."/>
            <person name="Shilova I.N."/>
            <person name="Zehr J.P."/>
        </authorList>
    </citation>
    <scope>NUCLEOTIDE SEQUENCE [LARGE SCALE GENOMIC DNA]</scope>
    <source>
        <strain evidence="2 3">WH 8502</strain>
    </source>
</reference>
<dbReference type="Gene3D" id="3.40.50.300">
    <property type="entry name" value="P-loop containing nucleotide triphosphate hydrolases"/>
    <property type="match status" value="1"/>
</dbReference>
<dbReference type="InterPro" id="IPR027785">
    <property type="entry name" value="UvrD-like_helicase_C"/>
</dbReference>
<keyword evidence="2" id="KW-0378">Hydrolase</keyword>
<evidence type="ECO:0000259" key="1">
    <source>
        <dbReference type="Pfam" id="PF13538"/>
    </source>
</evidence>
<reference evidence="2 3" key="1">
    <citation type="submission" date="2013-01" db="EMBL/GenBank/DDBJ databases">
        <authorList>
            <person name="Bench S."/>
        </authorList>
    </citation>
    <scope>NUCLEOTIDE SEQUENCE [LARGE SCALE GENOMIC DNA]</scope>
    <source>
        <strain evidence="2 3">WH 8502</strain>
    </source>
</reference>
<sequence>MVKAIDTTEKLVTIQIDDRDVEYDYADLNEVALAWSISIHKSQGSEYPVVIMPVSMSHYIMLSRNLIYTGLTRAKQLAIIVGSSKAIGIAVNQWNQKQRYTRLVERLG</sequence>
<dbReference type="RefSeq" id="WP_021831719.1">
    <property type="nucleotide sequence ID" value="NZ_CAWMCX010000753.1"/>
</dbReference>
<organism evidence="2 3">
    <name type="scientific">Crocosphaera watsonii WH 8502</name>
    <dbReference type="NCBI Taxonomy" id="423474"/>
    <lineage>
        <taxon>Bacteria</taxon>
        <taxon>Bacillati</taxon>
        <taxon>Cyanobacteriota</taxon>
        <taxon>Cyanophyceae</taxon>
        <taxon>Oscillatoriophycideae</taxon>
        <taxon>Chroococcales</taxon>
        <taxon>Aphanothecaceae</taxon>
        <taxon>Crocosphaera</taxon>
    </lineage>
</organism>
<keyword evidence="2" id="KW-0067">ATP-binding</keyword>
<dbReference type="Proteomes" id="UP000018348">
    <property type="component" value="Unassembled WGS sequence"/>
</dbReference>